<evidence type="ECO:0000313" key="3">
    <source>
        <dbReference type="Proteomes" id="UP001221142"/>
    </source>
</evidence>
<comment type="caution">
    <text evidence="2">The sequence shown here is derived from an EMBL/GenBank/DDBJ whole genome shotgun (WGS) entry which is preliminary data.</text>
</comment>
<dbReference type="Proteomes" id="UP001221142">
    <property type="component" value="Unassembled WGS sequence"/>
</dbReference>
<gene>
    <name evidence="2" type="ORF">FB45DRAFT_881033</name>
</gene>
<name>A0AAD7AY40_9AGAR</name>
<dbReference type="EMBL" id="JARKIF010000117">
    <property type="protein sequence ID" value="KAJ7604022.1"/>
    <property type="molecule type" value="Genomic_DNA"/>
</dbReference>
<evidence type="ECO:0000256" key="1">
    <source>
        <dbReference type="SAM" id="MobiDB-lite"/>
    </source>
</evidence>
<dbReference type="AlphaFoldDB" id="A0AAD7AY40"/>
<feature type="region of interest" description="Disordered" evidence="1">
    <location>
        <begin position="133"/>
        <end position="209"/>
    </location>
</feature>
<organism evidence="2 3">
    <name type="scientific">Roridomyces roridus</name>
    <dbReference type="NCBI Taxonomy" id="1738132"/>
    <lineage>
        <taxon>Eukaryota</taxon>
        <taxon>Fungi</taxon>
        <taxon>Dikarya</taxon>
        <taxon>Basidiomycota</taxon>
        <taxon>Agaricomycotina</taxon>
        <taxon>Agaricomycetes</taxon>
        <taxon>Agaricomycetidae</taxon>
        <taxon>Agaricales</taxon>
        <taxon>Marasmiineae</taxon>
        <taxon>Mycenaceae</taxon>
        <taxon>Roridomyces</taxon>
    </lineage>
</organism>
<keyword evidence="3" id="KW-1185">Reference proteome</keyword>
<sequence>MFSRGGRRHWSHPEQIRSFRMLRRDKLRKAKNERFTKRTPYTARFNTRSPVSIPKACPITFSIPPRAASAVQLNAGAPVNEENPHSTARPIGSAVVYRHAWVAVPASRDNTSVPSLDCMPGWRCSRVPARLGGSATQSNIGAPGWQRQRMKGPHSTARQVGSAVVYRRARSAPPGSEGQTRRPLASGRTGKQHEEREPRTSVHAEAVGDVRELTVLSEETGPERQRCTGGTYATAQVTKLLLPPKSFIIAPASVQKDTAPVKSAPALFTYPAQPTAVISIKSRLLLYTYFANQSKYLRALGGTSKGDVGRHVTYLWARSRSYSVPLGVSKVCRPHEIPPRSLAPSSASWKIGSARMRHMGYDVRSTPLQRPELVGNLTSDQWQGSTLGAVQVQFYPGFLVKIERPRDRNHRHRTVGYKTKCRRRLKVRLLRSRRGFQYSPGLLQGNAALASADHWRLTSELESLPCGRHASLDKSVRRAQAFRPDSGCRT</sequence>
<accession>A0AAD7AY40</accession>
<proteinExistence type="predicted"/>
<evidence type="ECO:0000313" key="2">
    <source>
        <dbReference type="EMBL" id="KAJ7604022.1"/>
    </source>
</evidence>
<reference evidence="2" key="1">
    <citation type="submission" date="2023-03" db="EMBL/GenBank/DDBJ databases">
        <title>Massive genome expansion in bonnet fungi (Mycena s.s.) driven by repeated elements and novel gene families across ecological guilds.</title>
        <authorList>
            <consortium name="Lawrence Berkeley National Laboratory"/>
            <person name="Harder C.B."/>
            <person name="Miyauchi S."/>
            <person name="Viragh M."/>
            <person name="Kuo A."/>
            <person name="Thoen E."/>
            <person name="Andreopoulos B."/>
            <person name="Lu D."/>
            <person name="Skrede I."/>
            <person name="Drula E."/>
            <person name="Henrissat B."/>
            <person name="Morin E."/>
            <person name="Kohler A."/>
            <person name="Barry K."/>
            <person name="LaButti K."/>
            <person name="Morin E."/>
            <person name="Salamov A."/>
            <person name="Lipzen A."/>
            <person name="Mereny Z."/>
            <person name="Hegedus B."/>
            <person name="Baldrian P."/>
            <person name="Stursova M."/>
            <person name="Weitz H."/>
            <person name="Taylor A."/>
            <person name="Grigoriev I.V."/>
            <person name="Nagy L.G."/>
            <person name="Martin F."/>
            <person name="Kauserud H."/>
        </authorList>
    </citation>
    <scope>NUCLEOTIDE SEQUENCE</scope>
    <source>
        <strain evidence="2">9284</strain>
    </source>
</reference>
<feature type="compositionally biased region" description="Basic and acidic residues" evidence="1">
    <location>
        <begin position="191"/>
        <end position="209"/>
    </location>
</feature>
<protein>
    <submittedName>
        <fullName evidence="2">Uncharacterized protein</fullName>
    </submittedName>
</protein>